<organism evidence="6 7">
    <name type="scientific">Nonomuraea soli</name>
    <dbReference type="NCBI Taxonomy" id="1032476"/>
    <lineage>
        <taxon>Bacteria</taxon>
        <taxon>Bacillati</taxon>
        <taxon>Actinomycetota</taxon>
        <taxon>Actinomycetes</taxon>
        <taxon>Streptosporangiales</taxon>
        <taxon>Streptosporangiaceae</taxon>
        <taxon>Nonomuraea</taxon>
    </lineage>
</organism>
<keyword evidence="7" id="KW-1185">Reference proteome</keyword>
<evidence type="ECO:0000256" key="1">
    <source>
        <dbReference type="ARBA" id="ARBA00011073"/>
    </source>
</evidence>
<dbReference type="AlphaFoldDB" id="A0A7W0CH42"/>
<evidence type="ECO:0000259" key="5">
    <source>
        <dbReference type="Pfam" id="PF00082"/>
    </source>
</evidence>
<dbReference type="Pfam" id="PF00082">
    <property type="entry name" value="Peptidase_S8"/>
    <property type="match status" value="1"/>
</dbReference>
<dbReference type="InterPro" id="IPR023828">
    <property type="entry name" value="Peptidase_S8_Ser-AS"/>
</dbReference>
<dbReference type="PANTHER" id="PTHR43806:SF11">
    <property type="entry name" value="CEREVISIN-RELATED"/>
    <property type="match status" value="1"/>
</dbReference>
<proteinExistence type="inferred from homology"/>
<dbReference type="GO" id="GO:0006508">
    <property type="term" value="P:proteolysis"/>
    <property type="evidence" value="ECO:0007669"/>
    <property type="project" value="UniProtKB-KW"/>
</dbReference>
<sequence>MPDRFKEQFDAINEASPRPLAYIPGDDPRFIYEKGTILARGEDAAEVAEAIGAGFERTATRERAGLVRFQTSDPGRHPTQDQQVDDALAAVGERRNGRTGAMMATRNHVISITDTVCCPGDEPDPVPDGTPLNPAPSAPRLVEGPPVRVLVVDTGLVKDIDKTFSWLTGVTTDDPLEPERGLIDLYVGHGTFIASLIKTVAPDATVEVDNLLPAQLSGARPEDKFGEDLLAVLDALPGGWPDILSLSAGTDSADGDTLMGLERFIDRLALERTLLVAAAGNNGSTQPFYPAAWAERGDHVLSVGALRSAPGLLDACFTNHGSWVKVYAPGERVTAAFTPMDDSPPVYRYQHSSYPGRCRWLLPPDAYGTCTCQSPRRTGRRTLKDSGLSPANADFQADLRTFTGLARWSGTSFATPIVAAMVVNEMIETGNRDPREAARTLIGKQALNATVRGMPARALVPRGWQFFTYQAP</sequence>
<dbReference type="GO" id="GO:0004252">
    <property type="term" value="F:serine-type endopeptidase activity"/>
    <property type="evidence" value="ECO:0007669"/>
    <property type="project" value="InterPro"/>
</dbReference>
<evidence type="ECO:0000313" key="6">
    <source>
        <dbReference type="EMBL" id="MBA2891034.1"/>
    </source>
</evidence>
<dbReference type="InterPro" id="IPR036852">
    <property type="entry name" value="Peptidase_S8/S53_dom_sf"/>
</dbReference>
<dbReference type="InterPro" id="IPR000209">
    <property type="entry name" value="Peptidase_S8/S53_dom"/>
</dbReference>
<name>A0A7W0CH42_9ACTN</name>
<evidence type="ECO:0000256" key="3">
    <source>
        <dbReference type="ARBA" id="ARBA00022801"/>
    </source>
</evidence>
<keyword evidence="3" id="KW-0378">Hydrolase</keyword>
<dbReference type="Gene3D" id="3.40.50.200">
    <property type="entry name" value="Peptidase S8/S53 domain"/>
    <property type="match status" value="1"/>
</dbReference>
<dbReference type="PANTHER" id="PTHR43806">
    <property type="entry name" value="PEPTIDASE S8"/>
    <property type="match status" value="1"/>
</dbReference>
<gene>
    <name evidence="6" type="ORF">HNR30_002375</name>
</gene>
<dbReference type="SUPFAM" id="SSF52743">
    <property type="entry name" value="Subtilisin-like"/>
    <property type="match status" value="1"/>
</dbReference>
<evidence type="ECO:0000256" key="2">
    <source>
        <dbReference type="ARBA" id="ARBA00022670"/>
    </source>
</evidence>
<comment type="caution">
    <text evidence="6">The sequence shown here is derived from an EMBL/GenBank/DDBJ whole genome shotgun (WGS) entry which is preliminary data.</text>
</comment>
<reference evidence="6 7" key="1">
    <citation type="submission" date="2020-07" db="EMBL/GenBank/DDBJ databases">
        <title>Genomic Encyclopedia of Type Strains, Phase IV (KMG-IV): sequencing the most valuable type-strain genomes for metagenomic binning, comparative biology and taxonomic classification.</title>
        <authorList>
            <person name="Goeker M."/>
        </authorList>
    </citation>
    <scope>NUCLEOTIDE SEQUENCE [LARGE SCALE GENOMIC DNA]</scope>
    <source>
        <strain evidence="6 7">DSM 45533</strain>
    </source>
</reference>
<dbReference type="EMBL" id="JACDUR010000002">
    <property type="protein sequence ID" value="MBA2891034.1"/>
    <property type="molecule type" value="Genomic_DNA"/>
</dbReference>
<protein>
    <submittedName>
        <fullName evidence="6">Subtilisin family serine protease</fullName>
    </submittedName>
</protein>
<dbReference type="InterPro" id="IPR050131">
    <property type="entry name" value="Peptidase_S8_subtilisin-like"/>
</dbReference>
<dbReference type="PROSITE" id="PS00138">
    <property type="entry name" value="SUBTILASE_SER"/>
    <property type="match status" value="1"/>
</dbReference>
<dbReference type="RefSeq" id="WP_181609793.1">
    <property type="nucleotide sequence ID" value="NZ_BAABAM010000012.1"/>
</dbReference>
<accession>A0A7W0CH42</accession>
<dbReference type="CDD" id="cd00306">
    <property type="entry name" value="Peptidases_S8_S53"/>
    <property type="match status" value="1"/>
</dbReference>
<feature type="domain" description="Peptidase S8/S53" evidence="5">
    <location>
        <begin position="183"/>
        <end position="434"/>
    </location>
</feature>
<dbReference type="GO" id="GO:0005615">
    <property type="term" value="C:extracellular space"/>
    <property type="evidence" value="ECO:0007669"/>
    <property type="project" value="TreeGrafter"/>
</dbReference>
<keyword evidence="2 6" id="KW-0645">Protease</keyword>
<evidence type="ECO:0000313" key="7">
    <source>
        <dbReference type="Proteomes" id="UP000530928"/>
    </source>
</evidence>
<keyword evidence="4" id="KW-0720">Serine protease</keyword>
<evidence type="ECO:0000256" key="4">
    <source>
        <dbReference type="ARBA" id="ARBA00022825"/>
    </source>
</evidence>
<comment type="similarity">
    <text evidence="1">Belongs to the peptidase S8 family.</text>
</comment>
<dbReference type="Proteomes" id="UP000530928">
    <property type="component" value="Unassembled WGS sequence"/>
</dbReference>